<evidence type="ECO:0000313" key="11">
    <source>
        <dbReference type="EMBL" id="ORY53758.1"/>
    </source>
</evidence>
<evidence type="ECO:0000256" key="6">
    <source>
        <dbReference type="ARBA" id="ARBA00023170"/>
    </source>
</evidence>
<evidence type="ECO:0000256" key="8">
    <source>
        <dbReference type="SAM" id="MobiDB-lite"/>
    </source>
</evidence>
<proteinExistence type="predicted"/>
<dbReference type="AlphaFoldDB" id="A0A1Y2D385"/>
<feature type="transmembrane region" description="Helical" evidence="9">
    <location>
        <begin position="259"/>
        <end position="276"/>
    </location>
</feature>
<feature type="transmembrane region" description="Helical" evidence="9">
    <location>
        <begin position="75"/>
        <end position="95"/>
    </location>
</feature>
<dbReference type="GO" id="GO:0005886">
    <property type="term" value="C:plasma membrane"/>
    <property type="evidence" value="ECO:0007669"/>
    <property type="project" value="TreeGrafter"/>
</dbReference>
<dbReference type="InterPro" id="IPR022340">
    <property type="entry name" value="GPCR_GCR1_put"/>
</dbReference>
<dbReference type="Gene3D" id="1.20.1070.10">
    <property type="entry name" value="Rhodopsin 7-helix transmembrane proteins"/>
    <property type="match status" value="1"/>
</dbReference>
<dbReference type="PANTHER" id="PTHR23112">
    <property type="entry name" value="G PROTEIN-COUPLED RECEPTOR 157-RELATED"/>
    <property type="match status" value="1"/>
</dbReference>
<comment type="subcellular location">
    <subcellularLocation>
        <location evidence="1">Membrane</location>
        <topology evidence="1">Multi-pass membrane protein</topology>
    </subcellularLocation>
</comment>
<feature type="transmembrane region" description="Helical" evidence="9">
    <location>
        <begin position="107"/>
        <end position="127"/>
    </location>
</feature>
<keyword evidence="4" id="KW-0297">G-protein coupled receptor</keyword>
<dbReference type="InterPro" id="IPR017981">
    <property type="entry name" value="GPCR_2-like_7TM"/>
</dbReference>
<keyword evidence="12" id="KW-1185">Reference proteome</keyword>
<evidence type="ECO:0000256" key="1">
    <source>
        <dbReference type="ARBA" id="ARBA00004141"/>
    </source>
</evidence>
<feature type="transmembrane region" description="Helical" evidence="9">
    <location>
        <begin position="296"/>
        <end position="320"/>
    </location>
</feature>
<dbReference type="Proteomes" id="UP000193642">
    <property type="component" value="Unassembled WGS sequence"/>
</dbReference>
<keyword evidence="2 9" id="KW-0812">Transmembrane</keyword>
<dbReference type="Pfam" id="PF00002">
    <property type="entry name" value="7tm_2"/>
    <property type="match status" value="1"/>
</dbReference>
<organism evidence="11 12">
    <name type="scientific">Rhizoclosmatium globosum</name>
    <dbReference type="NCBI Taxonomy" id="329046"/>
    <lineage>
        <taxon>Eukaryota</taxon>
        <taxon>Fungi</taxon>
        <taxon>Fungi incertae sedis</taxon>
        <taxon>Chytridiomycota</taxon>
        <taxon>Chytridiomycota incertae sedis</taxon>
        <taxon>Chytridiomycetes</taxon>
        <taxon>Chytridiales</taxon>
        <taxon>Chytriomycetaceae</taxon>
        <taxon>Rhizoclosmatium</taxon>
    </lineage>
</organism>
<comment type="caution">
    <text evidence="11">The sequence shown here is derived from an EMBL/GenBank/DDBJ whole genome shotgun (WGS) entry which is preliminary data.</text>
</comment>
<accession>A0A1Y2D385</accession>
<evidence type="ECO:0000259" key="10">
    <source>
        <dbReference type="PROSITE" id="PS50261"/>
    </source>
</evidence>
<dbReference type="PRINTS" id="PR02000">
    <property type="entry name" value="GCR1PLANT"/>
</dbReference>
<dbReference type="OrthoDB" id="2122879at2759"/>
<feature type="domain" description="G-protein coupled receptors family 2 profile 2" evidence="10">
    <location>
        <begin position="5"/>
        <end position="182"/>
    </location>
</feature>
<feature type="compositionally biased region" description="Low complexity" evidence="8">
    <location>
        <begin position="188"/>
        <end position="199"/>
    </location>
</feature>
<dbReference type="PROSITE" id="PS50261">
    <property type="entry name" value="G_PROTEIN_RECEP_F2_4"/>
    <property type="match status" value="1"/>
</dbReference>
<feature type="region of interest" description="Disordered" evidence="8">
    <location>
        <begin position="188"/>
        <end position="248"/>
    </location>
</feature>
<evidence type="ECO:0000313" key="12">
    <source>
        <dbReference type="Proteomes" id="UP000193642"/>
    </source>
</evidence>
<dbReference type="PANTHER" id="PTHR23112:SF0">
    <property type="entry name" value="TRANSMEMBRANE PROTEIN 116"/>
    <property type="match status" value="1"/>
</dbReference>
<evidence type="ECO:0000256" key="9">
    <source>
        <dbReference type="SAM" id="Phobius"/>
    </source>
</evidence>
<feature type="transmembrane region" description="Helical" evidence="9">
    <location>
        <begin position="6"/>
        <end position="29"/>
    </location>
</feature>
<feature type="transmembrane region" description="Helical" evidence="9">
    <location>
        <begin position="153"/>
        <end position="173"/>
    </location>
</feature>
<evidence type="ECO:0000256" key="5">
    <source>
        <dbReference type="ARBA" id="ARBA00023136"/>
    </source>
</evidence>
<evidence type="ECO:0000256" key="7">
    <source>
        <dbReference type="ARBA" id="ARBA00023224"/>
    </source>
</evidence>
<keyword evidence="5 9" id="KW-0472">Membrane</keyword>
<evidence type="ECO:0000256" key="2">
    <source>
        <dbReference type="ARBA" id="ARBA00022692"/>
    </source>
</evidence>
<feature type="compositionally biased region" description="Polar residues" evidence="8">
    <location>
        <begin position="209"/>
        <end position="223"/>
    </location>
</feature>
<evidence type="ECO:0000256" key="3">
    <source>
        <dbReference type="ARBA" id="ARBA00022989"/>
    </source>
</evidence>
<reference evidence="11 12" key="1">
    <citation type="submission" date="2016-07" db="EMBL/GenBank/DDBJ databases">
        <title>Pervasive Adenine N6-methylation of Active Genes in Fungi.</title>
        <authorList>
            <consortium name="DOE Joint Genome Institute"/>
            <person name="Mondo S.J."/>
            <person name="Dannebaum R.O."/>
            <person name="Kuo R.C."/>
            <person name="Labutti K."/>
            <person name="Haridas S."/>
            <person name="Kuo A."/>
            <person name="Salamov A."/>
            <person name="Ahrendt S.R."/>
            <person name="Lipzen A."/>
            <person name="Sullivan W."/>
            <person name="Andreopoulos W.B."/>
            <person name="Clum A."/>
            <person name="Lindquist E."/>
            <person name="Daum C."/>
            <person name="Ramamoorthy G.K."/>
            <person name="Gryganskyi A."/>
            <person name="Culley D."/>
            <person name="Magnuson J.K."/>
            <person name="James T.Y."/>
            <person name="O'Malley M.A."/>
            <person name="Stajich J.E."/>
            <person name="Spatafora J.W."/>
            <person name="Visel A."/>
            <person name="Grigoriev I.V."/>
        </authorList>
    </citation>
    <scope>NUCLEOTIDE SEQUENCE [LARGE SCALE GENOMIC DNA]</scope>
    <source>
        <strain evidence="11 12">JEL800</strain>
    </source>
</reference>
<dbReference type="GO" id="GO:0007189">
    <property type="term" value="P:adenylate cyclase-activating G protein-coupled receptor signaling pathway"/>
    <property type="evidence" value="ECO:0007669"/>
    <property type="project" value="TreeGrafter"/>
</dbReference>
<dbReference type="EMBL" id="MCGO01000001">
    <property type="protein sequence ID" value="ORY53758.1"/>
    <property type="molecule type" value="Genomic_DNA"/>
</dbReference>
<dbReference type="GO" id="GO:0004930">
    <property type="term" value="F:G protein-coupled receptor activity"/>
    <property type="evidence" value="ECO:0007669"/>
    <property type="project" value="UniProtKB-KW"/>
</dbReference>
<dbReference type="SUPFAM" id="SSF81321">
    <property type="entry name" value="Family A G protein-coupled receptor-like"/>
    <property type="match status" value="1"/>
</dbReference>
<dbReference type="GO" id="GO:0007166">
    <property type="term" value="P:cell surface receptor signaling pathway"/>
    <property type="evidence" value="ECO:0007669"/>
    <property type="project" value="InterPro"/>
</dbReference>
<dbReference type="InterPro" id="IPR000832">
    <property type="entry name" value="GPCR_2_secretin-like"/>
</dbReference>
<keyword evidence="3 9" id="KW-1133">Transmembrane helix</keyword>
<evidence type="ECO:0000256" key="4">
    <source>
        <dbReference type="ARBA" id="ARBA00023040"/>
    </source>
</evidence>
<keyword evidence="7" id="KW-0807">Transducer</keyword>
<protein>
    <recommendedName>
        <fullName evidence="10">G-protein coupled receptors family 2 profile 2 domain-containing protein</fullName>
    </recommendedName>
</protein>
<gene>
    <name evidence="11" type="ORF">BCR33DRAFT_779096</name>
</gene>
<keyword evidence="6" id="KW-0675">Receptor</keyword>
<feature type="transmembrane region" description="Helical" evidence="9">
    <location>
        <begin position="36"/>
        <end position="55"/>
    </location>
</feature>
<sequence length="339" mass="37727">MSTPQQLTLTIVGPITIAVTTAVIACVAFTKRFHKGLFYMQVFLAISEMICGIDWAIGVASDTTACMAIGIWHEFFLNATVCWTVLISVHCYFTVMKGAMIADSYWLYYHAYGWGCPLLLTAIGLVVQKATETPIYGSAGNYCWVQDKNMRVFIFYIELWLHLIVILVLYTLLFRRVVEIMNKVSNVSGSTGDSTNNSSKNETKRGQDSFKSPSTNIESTTGASKGALNVPSNKGVSSSIVKSSKQQPSTMSNSRVKAIVFRAVLIAGGFIVIWTPPTAGRLMQFFNITVPQWLSIYMTLSFSMMGIWNSFVFFLTSYWAEIMVFFGFKQKGAQADERV</sequence>
<name>A0A1Y2D385_9FUNG</name>
<feature type="compositionally biased region" description="Low complexity" evidence="8">
    <location>
        <begin position="232"/>
        <end position="248"/>
    </location>
</feature>